<dbReference type="FunFam" id="3.40.50.300:FF:000142">
    <property type="entry name" value="Midasin"/>
    <property type="match status" value="1"/>
</dbReference>
<evidence type="ECO:0000256" key="10">
    <source>
        <dbReference type="ARBA" id="ARBA00078835"/>
    </source>
</evidence>
<feature type="domain" description="AAA+ ATPase" evidence="14">
    <location>
        <begin position="2504"/>
        <end position="2751"/>
    </location>
</feature>
<dbReference type="EMBL" id="JAATJU010000001">
    <property type="protein sequence ID" value="KAH0521721.1"/>
    <property type="molecule type" value="Genomic_DNA"/>
</dbReference>
<dbReference type="Gene3D" id="3.40.50.300">
    <property type="entry name" value="P-loop containing nucleotide triphosphate hydrolases"/>
    <property type="match status" value="6"/>
</dbReference>
<evidence type="ECO:0000256" key="2">
    <source>
        <dbReference type="ARBA" id="ARBA00004642"/>
    </source>
</evidence>
<feature type="compositionally biased region" description="Polar residues" evidence="13">
    <location>
        <begin position="215"/>
        <end position="232"/>
    </location>
</feature>
<feature type="compositionally biased region" description="Basic and acidic residues" evidence="13">
    <location>
        <begin position="1825"/>
        <end position="1836"/>
    </location>
</feature>
<feature type="compositionally biased region" description="Basic residues" evidence="13">
    <location>
        <begin position="949"/>
        <end position="961"/>
    </location>
</feature>
<feature type="domain" description="AAA+ ATPase" evidence="14">
    <location>
        <begin position="2248"/>
        <end position="2406"/>
    </location>
</feature>
<dbReference type="SUPFAM" id="SSF52540">
    <property type="entry name" value="P-loop containing nucleoside triphosphate hydrolases"/>
    <property type="match status" value="6"/>
</dbReference>
<feature type="compositionally biased region" description="Basic and acidic residues" evidence="13">
    <location>
        <begin position="348"/>
        <end position="391"/>
    </location>
</feature>
<evidence type="ECO:0000259" key="14">
    <source>
        <dbReference type="SMART" id="SM00382"/>
    </source>
</evidence>
<dbReference type="InterPro" id="IPR040848">
    <property type="entry name" value="AAA_lid_7"/>
</dbReference>
<feature type="compositionally biased region" description="Basic and acidic residues" evidence="13">
    <location>
        <begin position="492"/>
        <end position="513"/>
    </location>
</feature>
<feature type="region of interest" description="Disordered" evidence="13">
    <location>
        <begin position="907"/>
        <end position="988"/>
    </location>
</feature>
<reference evidence="15" key="1">
    <citation type="submission" date="2020-03" db="EMBL/GenBank/DDBJ databases">
        <title>Studies in the Genomics of Life Span.</title>
        <authorList>
            <person name="Glass D."/>
        </authorList>
    </citation>
    <scope>NUCLEOTIDE SEQUENCE</scope>
    <source>
        <strain evidence="15">LTLLF</strain>
        <tissue evidence="15">Muscle</tissue>
    </source>
</reference>
<feature type="compositionally biased region" description="Basic and acidic residues" evidence="13">
    <location>
        <begin position="308"/>
        <end position="342"/>
    </location>
</feature>
<feature type="domain" description="AAA+ ATPase" evidence="14">
    <location>
        <begin position="3179"/>
        <end position="3349"/>
    </location>
</feature>
<dbReference type="FunFam" id="3.40.50.300:FF:000582">
    <property type="entry name" value="Midasin"/>
    <property type="match status" value="1"/>
</dbReference>
<comment type="caution">
    <text evidence="15">The sequence shown here is derived from an EMBL/GenBank/DDBJ whole genome shotgun (WGS) entry which is preliminary data.</text>
</comment>
<keyword evidence="5" id="KW-0547">Nucleotide-binding</keyword>
<evidence type="ECO:0000256" key="6">
    <source>
        <dbReference type="ARBA" id="ARBA00022840"/>
    </source>
</evidence>
<dbReference type="GO" id="GO:0005524">
    <property type="term" value="F:ATP binding"/>
    <property type="evidence" value="ECO:0007669"/>
    <property type="project" value="UniProtKB-KW"/>
</dbReference>
<feature type="region of interest" description="Disordered" evidence="13">
    <location>
        <begin position="140"/>
        <end position="542"/>
    </location>
</feature>
<dbReference type="PANTHER" id="PTHR48103">
    <property type="entry name" value="MIDASIN-RELATED"/>
    <property type="match status" value="1"/>
</dbReference>
<dbReference type="GO" id="GO:0005730">
    <property type="term" value="C:nucleolus"/>
    <property type="evidence" value="ECO:0007669"/>
    <property type="project" value="UniProtKB-SubCell"/>
</dbReference>
<keyword evidence="6" id="KW-0067">ATP-binding</keyword>
<evidence type="ECO:0000256" key="12">
    <source>
        <dbReference type="SAM" id="Coils"/>
    </source>
</evidence>
<protein>
    <recommendedName>
        <fullName evidence="4">Midasin</fullName>
    </recommendedName>
    <alternativeName>
        <fullName evidence="10 11">Dynein-related AAA-ATPase MDN1</fullName>
    </alternativeName>
    <alternativeName>
        <fullName evidence="9">MIDAS-containing protein</fullName>
    </alternativeName>
</protein>
<dbReference type="CDD" id="cd00009">
    <property type="entry name" value="AAA"/>
    <property type="match status" value="2"/>
</dbReference>
<feature type="compositionally biased region" description="Basic and acidic residues" evidence="13">
    <location>
        <begin position="455"/>
        <end position="485"/>
    </location>
</feature>
<keyword evidence="7" id="KW-0143">Chaperone</keyword>
<feature type="domain" description="AAA+ ATPase" evidence="14">
    <location>
        <begin position="3545"/>
        <end position="3662"/>
    </location>
</feature>
<dbReference type="SMART" id="SM00382">
    <property type="entry name" value="AAA"/>
    <property type="match status" value="6"/>
</dbReference>
<comment type="similarity">
    <text evidence="3">Belongs to the midasin family.</text>
</comment>
<dbReference type="PANTHER" id="PTHR48103:SF2">
    <property type="entry name" value="MIDASIN"/>
    <property type="match status" value="1"/>
</dbReference>
<dbReference type="InterPro" id="IPR041190">
    <property type="entry name" value="Midasin_AAA_lid_5"/>
</dbReference>
<feature type="compositionally biased region" description="Basic and acidic residues" evidence="13">
    <location>
        <begin position="398"/>
        <end position="425"/>
    </location>
</feature>
<accession>A0A8J6L3S4</accession>
<keyword evidence="8" id="KW-0539">Nucleus</keyword>
<feature type="region of interest" description="Disordered" evidence="13">
    <location>
        <begin position="1804"/>
        <end position="1875"/>
    </location>
</feature>
<dbReference type="InterPro" id="IPR011704">
    <property type="entry name" value="ATPase_dyneun-rel_AAA"/>
</dbReference>
<feature type="region of interest" description="Disordered" evidence="13">
    <location>
        <begin position="867"/>
        <end position="892"/>
    </location>
</feature>
<evidence type="ECO:0000256" key="3">
    <source>
        <dbReference type="ARBA" id="ARBA00007188"/>
    </source>
</evidence>
<dbReference type="GO" id="GO:0005654">
    <property type="term" value="C:nucleoplasm"/>
    <property type="evidence" value="ECO:0007669"/>
    <property type="project" value="UniProtKB-SubCell"/>
</dbReference>
<evidence type="ECO:0000256" key="9">
    <source>
        <dbReference type="ARBA" id="ARBA00077000"/>
    </source>
</evidence>
<dbReference type="Pfam" id="PF07728">
    <property type="entry name" value="AAA_5"/>
    <property type="match status" value="8"/>
</dbReference>
<evidence type="ECO:0000256" key="11">
    <source>
        <dbReference type="ARBA" id="ARBA00080517"/>
    </source>
</evidence>
<gene>
    <name evidence="15" type="ORF">LTLLF_100790</name>
</gene>
<feature type="compositionally biased region" description="Basic residues" evidence="13">
    <location>
        <begin position="238"/>
        <end position="247"/>
    </location>
</feature>
<evidence type="ECO:0000256" key="7">
    <source>
        <dbReference type="ARBA" id="ARBA00023186"/>
    </source>
</evidence>
<feature type="compositionally biased region" description="Polar residues" evidence="13">
    <location>
        <begin position="867"/>
        <end position="878"/>
    </location>
</feature>
<feature type="compositionally biased region" description="Basic and acidic residues" evidence="13">
    <location>
        <begin position="249"/>
        <end position="275"/>
    </location>
</feature>
<sequence length="4607" mass="514713">MAGTGCVRRDVLCVLSDWLSALGPALASSLRAGIGGDGEAPGVPKAADVLGWPAGIMMKAHWIFMLGWTVLFLLQIEYGKCQQQMKELMRRFKEIQTQNLNLKNENQSLKKNISALIKTARVEINRKDEEINHLHQRLSEFPHFRNNHKTARTKDSRSRSPHLDDCSKTDHRVKTDVHKDAHPNTSQPNLEEDGKSHPEAQNPLHLPTGIEKHCTNNVWSRSHYQGSEGNSNEDNRRGKNGIRHSHCSRGTDRPQKEKDLNNSCSDGERRDKETNSRLQGNPEKRGSSEAKSESKSAESKSSTGLGYKSERSTSCWEKEPSRERPHSRVESQNDKNLERQNERLQSTHRKELQSQDKAERKGDVKFKPAGEDQGHRGRGERAFPPHSKNDMKYGFSKYHPEERRGREDCKRDRGMSSHGFQDRRYSSSLSGNRNSKYPHSKEIIVPHQWENTSFKAERHRTEDRRKRERENKEESRHVKSDKKSPTEYSQRTIKETKKSTTDVKRQTESKPGKGEGSNDEVSKGTGNKECAVKVENGPNDVKSKDLKLSFMEKLNLTLSPAKKHPVCQDNQHQVTGVPKPSVLCDSQSSEKTAAVVCLPSVSALSPEESKLELAEPKEALPVTSLFGINTAENSTKEEKRLLVQSVANTVPQEMLVCGKEVSFPAPAEIEQTKPLLPSVEVEDSRGDARAAASVVMDALPGHASEDLGRELDTMGHNDLNSCDVSEGVKAAVASKSLLQPLAEEPGISLVDCLGDSNPKLESSLDDVPVIENKSCPLDPCLPKETFVPSPQKTELIDHKIETGESNSVYQDDDNSVLSIDFNHLRPIPEAISPLNSPVRPVAKVLSMECPCVIPQYDNSRKDEILSSSTHSTFKNQSELNKENKKPVPKFDKCSEADSCKNLSLDQLEDGEIRSDDEKSVAQKHLETSGGPRASAEVPAGKSSPGNRRSTAHVHKDHKRTVVKLPQDSFTSSKRPNESRSSGTERKSKAVSVSSLEKILPLILAPSSLWEVMHMLRMLGKHVRKSYMKFKMKFSLRQFHRIIESAILSFTSLIKYLDLSNICKSVSTLQKNLCEVIESNLKQVKKNGIVDRLFEQQQPDMKRKLWKFVDEQLDYLFEKLKKILIKFCDSVNFGSDNSEGKLGKKYKERTQHSSCQKGIVNNTKEAQREKVQTSENTMNFKSSLGCEKFEEKHQDQSNTNSSTVKHDVKRTVSTCPGSTMNSECKEQFLEVNCPSTPKPGKNEGNTVEEAHVLQHAGAKPERSFEILTEQQASSLTFNLVSDAQMGEIFKSLLQGSDLLDSSVNGTEKTEWELKTPEKQLLESLKCDSAPACTTGELVSEGVSPCPKVVSDDNWSLLSSEKGPSLSSGLSLPVHPDVLDENCMFEVSSNLPLSKDNVYSSEKSKPCISSILLEDLAVSLTVPSPLKSDGHLSFLKPEVSSTSTPEEVLSAHFSEDALLEEEDASEQDIHLALESDNSSSKSSCSSWTSRSVAPGFQYHPNLPMHAVIMEKSNDHFIVKIRRAAPSTSPSLKHGVVPEDSLSSLPRTEKDADVAPEKEPTPLQNTVLKSVEDLENSDGNVDNSKPTHEEPNSIVQTQVPDIYEFLKDASSKVEHCDQVVDDCFKLHQVWEPKVSENLQGLPSVEKIPCSVDDHLPNIHIDLTKDPATETKNLVDLMEVTVLNIDHLECSGTNLDQDSQIIGGSLQPDTIDAFIDLTHDTSNEGKNEGNEPVSAGEDLECQVICIDEENHKEAKMGRASSPVERFVEETCIDLTPESPGSCEIKRLPLKPEPPLNLDCVELPGTLGNVHKKRKNSPGLNHSSQKKQRRETDLTSNEKTKRLPQNCDGNGDAHRKQASKKREPAVDDTTPLSSEASPGAKASATALATFPTSLSAKNVIKKKGEIIVSWTRGFPCWSVFGGDSAAHSGRETMEHLSVELLAGPLRLIADKNEKSCGELTRFLTKAVWTPQDRQCILNSLAQLLLDKDYTLLLGRQLRPILLDLLERNAEAIKSGGQVNHDLHERLSVSMSKLIGNHPDVLPFALRYFKDTYPVFQRLFLESTDANPVRYGRRRMKLRDLMEAAHTFLKQRQPVFRELWDWSVCVPLLRSHDALVRWHTANCLALVTCMNEEHKLAFLRKTFSSDELVHFRLRLLEEAQLQDLEKALVLANPKASLWHKGEEPRYIQGHLVSADLSSSVTAVCGVVLPKQPSGPGEQASDRSSSREQELTLKSFVLVESVCKNLQTLAVAVASQNAVLLEGPIGSGKTALVEHLAARTGRRKPPQLLKVQLGDQTDSKMLLGMYRCTDVPGEFVWQPGTLTQAATKGHWILLEDIDYAPLDVVSVLIPLLENGELLIPGQGDCLKVAPTFQLFATRRLLSCGGSWYRPLNSHATMLDKYWTKIHLDNLDKKELNEALDCFTAMLSEQTKKLKMAEIIGSKLNISKKKAEFFCKLYKPEIVINELDVQVGRVRLLRKQSEAVHIQKKKPTFAATRPSSVLLEQLAVCVSQGEPVLLVGETGTGKTSAVQHLAHATGHRLRVVNMNQQSDTADLLGGFKPVDHKLIWLPLRDTFEELFVQTFSKKQNFTFLGHIQTCYRQKRWHDLLRLMQHVQKSAIAKEVRESQPGLLLKEKWETFGLRLNHAQQQMKMTENALLFAFVEGTLAQAIKKGEWILLDEINLAAPETLECLSGLLEGSSGSLVLLDRGDTEPLVRHPDFRLFACMNPATDVGKRNLPPGIRNSFYTALRKESGTKLVDGTGHRPHYSLRTLCRALRFAASNPCGNIQRSLYEGFCLGFLTQLDRTSHPVVQKLICQHIISGNVKSLLKQPIPEPKGGRLIQVEGYWISVGDKEPTIDETYVLTSFVKLNLRDIVRVVSAGSYPVLIQGETSVGKTSLIRWLAAATGNHCVRINNHEHTDIQEYIGCYTSDTSGKLVFNEGVLIDAMRKGYWIVLDELNLAPTDVLEALNRLLDDNRELLITETQEVVRAHPRFMLFATQNPPGLYGGRKVLSRAFRNRFVELHFDELPSSELEVILHKRCSLPPSYCSKLVKVMLDLQSYRRRSSVFAGKQGFIALRDLFRWAERYRLAEQTEKDYDWLQHLANDGFMLLAGRVRKQEEADVIQEVLEKHFKKKLCPQSLFSKENVLKLLGKSSAQSSLLESKFSHVVWTEGMRRLAVLVGRALEFGEPVLLVGDTGCGKTTICQMFAALANRKLYSVNCHLNMETSDFLGGLRPVRQKPNDMVYLVEEMDTRLFEWHDGPLVLAMKEDSFFLLDEISLADDSVLERLNSVLEVEKSLVLAEKGSPGDKNNEVELLTAGKHFQILATMNPGGDFGKKELSPALRNRFTEIWCPQSTNREDLIQIINHNLRPGLSLGRLGHKGADIAEVMMDFLDWLTHQEFGRKCVVSIRDVLSWVNFMNSMAEEAAVKRLETISTVMTFVHAACLVYIDGIGSGATSSGFGTALLAREECLKFLIKKLSKVVRLTECQKDELKIYDRLKLKEFTGVDDLWGIHPFFIPRGPVLNGHSIADYALSAGTTAMNAQRLLRAAKLNKPILLEGSPGVGKTSLVAALAKASGNTLVRINLSEQTDITDLFGADLPVEGGKGGEFAWCDGPLLAALKAGHWVVLDEVFVDPLTVVDMEFIASTLFPAIDKNIVKKMVAFNNHIDHEVTVEKKWGQKGGPWEFNLRDLFRWCQLMLVDQSPGCYDPSQHVFLVYGERMRTREDKEKVITVFKDVFASDSKPYMGTRLFHITPYDVQIGYSVLSRSSYVPHLSHRPLSLLHQSFQSLEPIMKCVQMSWMVILVGPSSVGKTSLVQLLAHLTGHTLKIMAMNSAMDTTELLGGFEQVDIIRPWRLLLEKVERTLRVLLRDSLLTSADDTEVVLRAWSHFLLTYKPKCLGEDGKGVTIEIVNKLEAVLLLMQRLNSKINSYSKADFTKLVEEFRSFGVKLLQSASGRSHGSFEWVDSMLVQALKSGDWLLMDNVNFCNPSVLDRLNALLEPGGVLTINERGMVDGATSTVTPHPSFRLFLSMDPIHGEISRAMRNRGLEIYISGEGDGSSPDNLDLKVLLHSLGLVGDSVCNILLALHTEVQSIVRGSPTSSLSTLSQAAVLIVQYLQRGLSLDKAFFEACWDVYVCSQHSAANRKLVQALLESHTSSLQARETWGHSILATGLWPDSVPSALFATEDSCLSVVRSDGQILAYCLNRMSMKTSSWTRSQPLTLQDLENIMQSCNPENLTFNAVEVDTYWVDEPDVLAVAVKLLIERATNQDWMLRVKWLCHLAKNIPQGLDDFVIPLDPRWNMQALDIIRNSVDFDPQADQSQQLFALLESVANKTIIYLDREKRIFTEVNLVSIGSKKIRSSVLRMSIEFHKDPESYHSLPHEIVANLAAFFELCDALILLWVQSPQGMVPDTHVSKILSSVKWRDRFWTVADAVTLDAPGLALLALHWHWVLKHLIHQIPQLLVNHEDKYYKEVQTVSEHIHSCLGTPAGSFAGIKKLQAFLGRPFPFKDKLVVDCFSQLQVLNKALVIKEQLPVFGECGWQEDINRLQVVASEWNLKKSLLRAWGLILRANILDGVNLAKLQLFSPPQQARSAVACNRVPGYAVAAQNDS</sequence>
<evidence type="ECO:0000313" key="16">
    <source>
        <dbReference type="Proteomes" id="UP000710432"/>
    </source>
</evidence>
<feature type="compositionally biased region" description="Basic and acidic residues" evidence="13">
    <location>
        <begin position="282"/>
        <end position="298"/>
    </location>
</feature>
<dbReference type="GO" id="GO:0016887">
    <property type="term" value="F:ATP hydrolysis activity"/>
    <property type="evidence" value="ECO:0007669"/>
    <property type="project" value="InterPro"/>
</dbReference>
<dbReference type="InterPro" id="IPR027417">
    <property type="entry name" value="P-loop_NTPase"/>
</dbReference>
<feature type="domain" description="AAA+ ATPase" evidence="14">
    <location>
        <begin position="2873"/>
        <end position="3018"/>
    </location>
</feature>
<proteinExistence type="inferred from homology"/>
<feature type="region of interest" description="Disordered" evidence="13">
    <location>
        <begin position="1525"/>
        <end position="1567"/>
    </location>
</feature>
<feature type="compositionally biased region" description="Basic and acidic residues" evidence="13">
    <location>
        <begin position="152"/>
        <end position="182"/>
    </location>
</feature>
<evidence type="ECO:0000256" key="8">
    <source>
        <dbReference type="ARBA" id="ARBA00023242"/>
    </source>
</evidence>
<evidence type="ECO:0000256" key="4">
    <source>
        <dbReference type="ARBA" id="ARBA00017143"/>
    </source>
</evidence>
<comment type="subcellular location">
    <subcellularLocation>
        <location evidence="1">Nucleus</location>
        <location evidence="1">Nucleolus</location>
    </subcellularLocation>
    <subcellularLocation>
        <location evidence="2">Nucleus</location>
        <location evidence="2">Nucleoplasm</location>
    </subcellularLocation>
</comment>
<dbReference type="GO" id="GO:0000027">
    <property type="term" value="P:ribosomal large subunit assembly"/>
    <property type="evidence" value="ECO:0007669"/>
    <property type="project" value="TreeGrafter"/>
</dbReference>
<evidence type="ECO:0000256" key="13">
    <source>
        <dbReference type="SAM" id="MobiDB-lite"/>
    </source>
</evidence>
<dbReference type="InterPro" id="IPR003593">
    <property type="entry name" value="AAA+_ATPase"/>
</dbReference>
<dbReference type="FunFam" id="3.40.50.300:FF:000919">
    <property type="entry name" value="Midasin"/>
    <property type="match status" value="1"/>
</dbReference>
<dbReference type="InterPro" id="IPR048617">
    <property type="entry name" value="MDN1_AAA_lid_4"/>
</dbReference>
<evidence type="ECO:0000256" key="1">
    <source>
        <dbReference type="ARBA" id="ARBA00004604"/>
    </source>
</evidence>
<dbReference type="GO" id="GO:0000055">
    <property type="term" value="P:ribosomal large subunit export from nucleus"/>
    <property type="evidence" value="ECO:0007669"/>
    <property type="project" value="TreeGrafter"/>
</dbReference>
<organism evidence="15 16">
    <name type="scientific">Microtus ochrogaster</name>
    <name type="common">Prairie vole</name>
    <dbReference type="NCBI Taxonomy" id="79684"/>
    <lineage>
        <taxon>Eukaryota</taxon>
        <taxon>Metazoa</taxon>
        <taxon>Chordata</taxon>
        <taxon>Craniata</taxon>
        <taxon>Vertebrata</taxon>
        <taxon>Euteleostomi</taxon>
        <taxon>Mammalia</taxon>
        <taxon>Eutheria</taxon>
        <taxon>Euarchontoglires</taxon>
        <taxon>Glires</taxon>
        <taxon>Rodentia</taxon>
        <taxon>Myomorpha</taxon>
        <taxon>Muroidea</taxon>
        <taxon>Cricetidae</taxon>
        <taxon>Arvicolinae</taxon>
        <taxon>Microtus</taxon>
    </lineage>
</organism>
<feature type="compositionally biased region" description="Basic and acidic residues" evidence="13">
    <location>
        <begin position="1544"/>
        <end position="1557"/>
    </location>
</feature>
<dbReference type="Proteomes" id="UP000710432">
    <property type="component" value="Unassembled WGS sequence"/>
</dbReference>
<dbReference type="Pfam" id="PF17867">
    <property type="entry name" value="AAA_lid_7"/>
    <property type="match status" value="2"/>
</dbReference>
<feature type="compositionally biased region" description="Basic and acidic residues" evidence="13">
    <location>
        <begin position="910"/>
        <end position="926"/>
    </location>
</feature>
<feature type="coiled-coil region" evidence="12">
    <location>
        <begin position="78"/>
        <end position="137"/>
    </location>
</feature>
<feature type="compositionally biased region" description="Basic and acidic residues" evidence="13">
    <location>
        <begin position="974"/>
        <end position="987"/>
    </location>
</feature>
<dbReference type="Pfam" id="PF21108">
    <property type="entry name" value="MDN1_4th"/>
    <property type="match status" value="1"/>
</dbReference>
<dbReference type="FunFam" id="3.40.50.300:FF:000956">
    <property type="entry name" value="Midasin"/>
    <property type="match status" value="1"/>
</dbReference>
<dbReference type="GO" id="GO:0030687">
    <property type="term" value="C:preribosome, large subunit precursor"/>
    <property type="evidence" value="ECO:0007669"/>
    <property type="project" value="TreeGrafter"/>
</dbReference>
<feature type="domain" description="AAA+ ATPase" evidence="14">
    <location>
        <begin position="3792"/>
        <end position="4048"/>
    </location>
</feature>
<feature type="compositionally biased region" description="Basic and acidic residues" evidence="13">
    <location>
        <begin position="879"/>
        <end position="892"/>
    </location>
</feature>
<evidence type="ECO:0000313" key="15">
    <source>
        <dbReference type="EMBL" id="KAH0521721.1"/>
    </source>
</evidence>
<evidence type="ECO:0000256" key="5">
    <source>
        <dbReference type="ARBA" id="ARBA00022741"/>
    </source>
</evidence>
<keyword evidence="12" id="KW-0175">Coiled coil</keyword>
<name>A0A8J6L3S4_MICOH</name>
<dbReference type="Pfam" id="PF17865">
    <property type="entry name" value="AAA_lid_5"/>
    <property type="match status" value="1"/>
</dbReference>
<feature type="compositionally biased region" description="Polar residues" evidence="13">
    <location>
        <begin position="426"/>
        <end position="437"/>
    </location>
</feature>
<feature type="compositionally biased region" description="Basic and acidic residues" evidence="13">
    <location>
        <begin position="1846"/>
        <end position="1860"/>
    </location>
</feature>
<dbReference type="FunFam" id="3.40.50.300:FF:004550">
    <property type="entry name" value="Midasin"/>
    <property type="match status" value="1"/>
</dbReference>